<reference evidence="5 6" key="1">
    <citation type="submission" date="2019-04" db="EMBL/GenBank/DDBJ databases">
        <authorList>
            <person name="Feng G."/>
            <person name="Zhang J."/>
            <person name="Zhu H."/>
        </authorList>
    </citation>
    <scope>NUCLEOTIDE SEQUENCE [LARGE SCALE GENOMIC DNA]</scope>
    <source>
        <strain evidence="5 6">JCM 19491</strain>
    </source>
</reference>
<dbReference type="Gene3D" id="3.40.50.720">
    <property type="entry name" value="NAD(P)-binding Rossmann-like Domain"/>
    <property type="match status" value="1"/>
</dbReference>
<dbReference type="EMBL" id="SRKZ01000004">
    <property type="protein sequence ID" value="TGD79472.1"/>
    <property type="molecule type" value="Genomic_DNA"/>
</dbReference>
<evidence type="ECO:0000256" key="2">
    <source>
        <dbReference type="ARBA" id="ARBA00022857"/>
    </source>
</evidence>
<dbReference type="PRINTS" id="PR00081">
    <property type="entry name" value="GDHRDH"/>
</dbReference>
<gene>
    <name evidence="5" type="ORF">EU557_14690</name>
</gene>
<dbReference type="InterPro" id="IPR002347">
    <property type="entry name" value="SDR_fam"/>
</dbReference>
<keyword evidence="2" id="KW-0521">NADP</keyword>
<accession>A0A4Z0MI38</accession>
<evidence type="ECO:0000256" key="4">
    <source>
        <dbReference type="RuleBase" id="RU000363"/>
    </source>
</evidence>
<keyword evidence="6" id="KW-1185">Reference proteome</keyword>
<proteinExistence type="inferred from homology"/>
<evidence type="ECO:0000313" key="5">
    <source>
        <dbReference type="EMBL" id="TGD79472.1"/>
    </source>
</evidence>
<dbReference type="SUPFAM" id="SSF51735">
    <property type="entry name" value="NAD(P)-binding Rossmann-fold domains"/>
    <property type="match status" value="1"/>
</dbReference>
<name>A0A4Z0MI38_9BACT</name>
<dbReference type="PANTHER" id="PTHR43490:SF99">
    <property type="entry name" value="SHORT-CHAIN DEHYDROGENASE_REDUCTASE"/>
    <property type="match status" value="1"/>
</dbReference>
<keyword evidence="3" id="KW-0560">Oxidoreductase</keyword>
<evidence type="ECO:0000313" key="6">
    <source>
        <dbReference type="Proteomes" id="UP000298284"/>
    </source>
</evidence>
<evidence type="ECO:0000256" key="1">
    <source>
        <dbReference type="ARBA" id="ARBA00006484"/>
    </source>
</evidence>
<dbReference type="PANTHER" id="PTHR43490">
    <property type="entry name" value="(+)-NEOMENTHOL DEHYDROGENASE"/>
    <property type="match status" value="1"/>
</dbReference>
<comment type="similarity">
    <text evidence="1 4">Belongs to the short-chain dehydrogenases/reductases (SDR) family.</text>
</comment>
<dbReference type="PRINTS" id="PR00080">
    <property type="entry name" value="SDRFAMILY"/>
</dbReference>
<dbReference type="InterPro" id="IPR036291">
    <property type="entry name" value="NAD(P)-bd_dom_sf"/>
</dbReference>
<sequence>MKTVLITGANKGIGLETARQLAQQGYHVFIGSRDQASGQQAAEQLRAEGLAAVEAVQLDVRSDDSVQAARAAIGQKTVVLDALVNNAAITGGLPQTALGTSVAAFQDVFDTNLFGVARVTQAFIDLLRHSPEPRIVNVGSSGASLTLHSDPSWKYYNHKGAVYPASKAALHMYTIVLAYELRDTAFQVNAVDPGFTATDLNNHRGTGTVEDAAARIAKYVLTGPEGPTGKFISEEHNPITGEIPW</sequence>
<evidence type="ECO:0000256" key="3">
    <source>
        <dbReference type="ARBA" id="ARBA00023002"/>
    </source>
</evidence>
<protein>
    <submittedName>
        <fullName evidence="5">SDR family NAD(P)-dependent oxidoreductase</fullName>
    </submittedName>
</protein>
<dbReference type="OrthoDB" id="5786478at2"/>
<dbReference type="InterPro" id="IPR020904">
    <property type="entry name" value="Sc_DH/Rdtase_CS"/>
</dbReference>
<dbReference type="RefSeq" id="WP_135531219.1">
    <property type="nucleotide sequence ID" value="NZ_SRKZ01000004.1"/>
</dbReference>
<dbReference type="Pfam" id="PF00106">
    <property type="entry name" value="adh_short"/>
    <property type="match status" value="1"/>
</dbReference>
<dbReference type="Proteomes" id="UP000298284">
    <property type="component" value="Unassembled WGS sequence"/>
</dbReference>
<dbReference type="GO" id="GO:0016491">
    <property type="term" value="F:oxidoreductase activity"/>
    <property type="evidence" value="ECO:0007669"/>
    <property type="project" value="UniProtKB-KW"/>
</dbReference>
<comment type="caution">
    <text evidence="5">The sequence shown here is derived from an EMBL/GenBank/DDBJ whole genome shotgun (WGS) entry which is preliminary data.</text>
</comment>
<dbReference type="AlphaFoldDB" id="A0A4Z0MI38"/>
<organism evidence="5 6">
    <name type="scientific">Hymenobacter wooponensis</name>
    <dbReference type="NCBI Taxonomy" id="1525360"/>
    <lineage>
        <taxon>Bacteria</taxon>
        <taxon>Pseudomonadati</taxon>
        <taxon>Bacteroidota</taxon>
        <taxon>Cytophagia</taxon>
        <taxon>Cytophagales</taxon>
        <taxon>Hymenobacteraceae</taxon>
        <taxon>Hymenobacter</taxon>
    </lineage>
</organism>
<dbReference type="PROSITE" id="PS00061">
    <property type="entry name" value="ADH_SHORT"/>
    <property type="match status" value="1"/>
</dbReference>